<comment type="caution">
    <text evidence="6">The sequence shown here is derived from an EMBL/GenBank/DDBJ whole genome shotgun (WGS) entry which is preliminary data.</text>
</comment>
<comment type="similarity">
    <text evidence="1">Belongs to the peptidase S66 family.</text>
</comment>
<feature type="domain" description="LD-carboxypeptidase C-terminal" evidence="5">
    <location>
        <begin position="204"/>
        <end position="318"/>
    </location>
</feature>
<evidence type="ECO:0000256" key="3">
    <source>
        <dbReference type="PIRSR" id="PIRSR028757-1"/>
    </source>
</evidence>
<sequence length="336" mass="36118">MSAHATIVPPRLRSGDTVRVVAPARSRAMIMEHDNTRWIDERFAAMGLTLTFGEHVDEDDQFRSASIEHRVADLHAAFADPSVAGILTVIGGFNSNELLPHLDFDLIAAHPKVFCGYSDITALQNAILARTGLITYSGPHWSSWGMRDHFEPTGDWFRAAVTTEDPIVVEPSAAWTDDAWFADQDTRTPVPNAGWRSLRPGQASGRIVGGNLCTLNLLQGTANMPSLDGALLFVEDDFESNTVAFARNLTSLLQQPGADGVTGLVLGRFQEASAVTWEALDEIVARQPALAGKPVLAGVDFGHTSPLLTFPVGGTADLAVGPDDDGTRASLTITRH</sequence>
<evidence type="ECO:0000259" key="5">
    <source>
        <dbReference type="Pfam" id="PF17676"/>
    </source>
</evidence>
<evidence type="ECO:0000256" key="1">
    <source>
        <dbReference type="ARBA" id="ARBA00010233"/>
    </source>
</evidence>
<keyword evidence="2" id="KW-0378">Hydrolase</keyword>
<dbReference type="SUPFAM" id="SSF141986">
    <property type="entry name" value="LD-carboxypeptidase A C-terminal domain-like"/>
    <property type="match status" value="1"/>
</dbReference>
<dbReference type="SUPFAM" id="SSF52317">
    <property type="entry name" value="Class I glutamine amidotransferase-like"/>
    <property type="match status" value="1"/>
</dbReference>
<dbReference type="InterPro" id="IPR040449">
    <property type="entry name" value="Peptidase_S66_N"/>
</dbReference>
<feature type="active site" description="Nucleophile" evidence="3">
    <location>
        <position position="118"/>
    </location>
</feature>
<dbReference type="PIRSF" id="PIRSF028757">
    <property type="entry name" value="LD-carboxypeptidase"/>
    <property type="match status" value="1"/>
</dbReference>
<dbReference type="PANTHER" id="PTHR30237">
    <property type="entry name" value="MURAMOYLTETRAPEPTIDE CARBOXYPEPTIDASE"/>
    <property type="match status" value="1"/>
</dbReference>
<feature type="active site" description="Charge relay system" evidence="3">
    <location>
        <position position="303"/>
    </location>
</feature>
<dbReference type="Proteomes" id="UP000540568">
    <property type="component" value="Unassembled WGS sequence"/>
</dbReference>
<keyword evidence="6" id="KW-0645">Protease</keyword>
<evidence type="ECO:0000313" key="6">
    <source>
        <dbReference type="EMBL" id="MBA8806105.1"/>
    </source>
</evidence>
<dbReference type="InterPro" id="IPR027478">
    <property type="entry name" value="LdcA_N"/>
</dbReference>
<dbReference type="InterPro" id="IPR027461">
    <property type="entry name" value="Carboxypeptidase_A_C_sf"/>
</dbReference>
<reference evidence="6 7" key="1">
    <citation type="submission" date="2020-07" db="EMBL/GenBank/DDBJ databases">
        <title>Sequencing the genomes of 1000 actinobacteria strains.</title>
        <authorList>
            <person name="Klenk H.-P."/>
        </authorList>
    </citation>
    <scope>NUCLEOTIDE SEQUENCE [LARGE SCALE GENOMIC DNA]</scope>
    <source>
        <strain evidence="6 7">DSM 44121</strain>
    </source>
</reference>
<dbReference type="PANTHER" id="PTHR30237:SF6">
    <property type="entry name" value="CARBOXYPEPTIDASE YOCD-RELATED"/>
    <property type="match status" value="1"/>
</dbReference>
<dbReference type="Pfam" id="PF02016">
    <property type="entry name" value="Peptidase_S66"/>
    <property type="match status" value="1"/>
</dbReference>
<dbReference type="InterPro" id="IPR040921">
    <property type="entry name" value="Peptidase_S66C"/>
</dbReference>
<evidence type="ECO:0000313" key="7">
    <source>
        <dbReference type="Proteomes" id="UP000540568"/>
    </source>
</evidence>
<dbReference type="EMBL" id="JACGWV010000001">
    <property type="protein sequence ID" value="MBA8806105.1"/>
    <property type="molecule type" value="Genomic_DNA"/>
</dbReference>
<dbReference type="Gene3D" id="3.50.30.60">
    <property type="entry name" value="LD-carboxypeptidase A C-terminal domain-like"/>
    <property type="match status" value="1"/>
</dbReference>
<dbReference type="Pfam" id="PF17676">
    <property type="entry name" value="Peptidase_S66C"/>
    <property type="match status" value="1"/>
</dbReference>
<accession>A0A7W3J4L4</accession>
<name>A0A7W3J4L4_9MICO</name>
<dbReference type="InterPro" id="IPR003507">
    <property type="entry name" value="S66_fam"/>
</dbReference>
<keyword evidence="6" id="KW-0121">Carboxypeptidase</keyword>
<proteinExistence type="inferred from homology"/>
<evidence type="ECO:0000259" key="4">
    <source>
        <dbReference type="Pfam" id="PF02016"/>
    </source>
</evidence>
<gene>
    <name evidence="6" type="ORF">FHX71_000047</name>
</gene>
<evidence type="ECO:0000256" key="2">
    <source>
        <dbReference type="ARBA" id="ARBA00022801"/>
    </source>
</evidence>
<feature type="active site" description="Charge relay system" evidence="3">
    <location>
        <position position="235"/>
    </location>
</feature>
<dbReference type="InterPro" id="IPR029062">
    <property type="entry name" value="Class_I_gatase-like"/>
</dbReference>
<dbReference type="AlphaFoldDB" id="A0A7W3J4L4"/>
<dbReference type="CDD" id="cd07062">
    <property type="entry name" value="Peptidase_S66_mccF_like"/>
    <property type="match status" value="1"/>
</dbReference>
<protein>
    <submittedName>
        <fullName evidence="6">Muramoyltetrapeptide carboxypeptidase LdcA involved in peptidoglycan recycling</fullName>
    </submittedName>
</protein>
<organism evidence="6 7">
    <name type="scientific">Promicromonospora sukumoe</name>
    <dbReference type="NCBI Taxonomy" id="88382"/>
    <lineage>
        <taxon>Bacteria</taxon>
        <taxon>Bacillati</taxon>
        <taxon>Actinomycetota</taxon>
        <taxon>Actinomycetes</taxon>
        <taxon>Micrococcales</taxon>
        <taxon>Promicromonosporaceae</taxon>
        <taxon>Promicromonospora</taxon>
    </lineage>
</organism>
<keyword evidence="7" id="KW-1185">Reference proteome</keyword>
<dbReference type="Gene3D" id="3.40.50.10740">
    <property type="entry name" value="Class I glutamine amidotransferase-like"/>
    <property type="match status" value="1"/>
</dbReference>
<dbReference type="RefSeq" id="WP_182613892.1">
    <property type="nucleotide sequence ID" value="NZ_BAAATF010000001.1"/>
</dbReference>
<feature type="domain" description="LD-carboxypeptidase N-terminal" evidence="4">
    <location>
        <begin position="18"/>
        <end position="138"/>
    </location>
</feature>
<dbReference type="GO" id="GO:0004180">
    <property type="term" value="F:carboxypeptidase activity"/>
    <property type="evidence" value="ECO:0007669"/>
    <property type="project" value="UniProtKB-KW"/>
</dbReference>